<proteinExistence type="predicted"/>
<evidence type="ECO:0000313" key="3">
    <source>
        <dbReference type="Proteomes" id="UP000322234"/>
    </source>
</evidence>
<dbReference type="EMBL" id="VBQZ03000006">
    <property type="protein sequence ID" value="MXQ81096.1"/>
    <property type="molecule type" value="Genomic_DNA"/>
</dbReference>
<organism evidence="2 3">
    <name type="scientific">Bos mutus</name>
    <name type="common">wild yak</name>
    <dbReference type="NCBI Taxonomy" id="72004"/>
    <lineage>
        <taxon>Eukaryota</taxon>
        <taxon>Metazoa</taxon>
        <taxon>Chordata</taxon>
        <taxon>Craniata</taxon>
        <taxon>Vertebrata</taxon>
        <taxon>Euteleostomi</taxon>
        <taxon>Mammalia</taxon>
        <taxon>Eutheria</taxon>
        <taxon>Laurasiatheria</taxon>
        <taxon>Artiodactyla</taxon>
        <taxon>Ruminantia</taxon>
        <taxon>Pecora</taxon>
        <taxon>Bovidae</taxon>
        <taxon>Bovinae</taxon>
        <taxon>Bos</taxon>
    </lineage>
</organism>
<dbReference type="Proteomes" id="UP000322234">
    <property type="component" value="Unassembled WGS sequence"/>
</dbReference>
<evidence type="ECO:0000256" key="1">
    <source>
        <dbReference type="SAM" id="MobiDB-lite"/>
    </source>
</evidence>
<feature type="region of interest" description="Disordered" evidence="1">
    <location>
        <begin position="129"/>
        <end position="149"/>
    </location>
</feature>
<keyword evidence="3" id="KW-1185">Reference proteome</keyword>
<comment type="caution">
    <text evidence="2">The sequence shown here is derived from an EMBL/GenBank/DDBJ whole genome shotgun (WGS) entry which is preliminary data.</text>
</comment>
<gene>
    <name evidence="2" type="ORF">E5288_WYG012818</name>
</gene>
<evidence type="ECO:0000313" key="2">
    <source>
        <dbReference type="EMBL" id="MXQ81096.1"/>
    </source>
</evidence>
<feature type="compositionally biased region" description="Basic residues" evidence="1">
    <location>
        <begin position="133"/>
        <end position="143"/>
    </location>
</feature>
<name>A0A6B0QXR2_9CETA</name>
<sequence length="149" mass="17519">MWRGRYKEGYMESDAAATMDLEINQFKEVMYNDDRQEQQQKRQFNNNIIVSIDKRSEEQQEAKSMAVSTEKDPAWALVMRELSQGFREKGEQSKKQILCNDLTFRMASERTFFSVKGHEQLTEHAMNLTASPKRQRKEPKRVKMFPGSS</sequence>
<dbReference type="AlphaFoldDB" id="A0A6B0QXR2"/>
<reference evidence="2" key="1">
    <citation type="submission" date="2019-10" db="EMBL/GenBank/DDBJ databases">
        <title>The sequence and de novo assembly of the wild yak genome.</title>
        <authorList>
            <person name="Liu Y."/>
        </authorList>
    </citation>
    <scope>NUCLEOTIDE SEQUENCE [LARGE SCALE GENOMIC DNA]</scope>
    <source>
        <strain evidence="2">WY2019</strain>
    </source>
</reference>
<accession>A0A6B0QXR2</accession>
<protein>
    <submittedName>
        <fullName evidence="2">Uncharacterized protein</fullName>
    </submittedName>
</protein>